<gene>
    <name evidence="1" type="ORF">PXEA_LOCUS13242</name>
</gene>
<keyword evidence="2" id="KW-1185">Reference proteome</keyword>
<sequence>MECPHAPCLNWLWQEGDGEGGRHFLKVFNACYGFAYLDCAGELVVDVKWGCICGGVGCRPLFICPPRPSKGGLVGPI</sequence>
<dbReference type="AlphaFoldDB" id="A0A448WTE4"/>
<reference evidence="1" key="1">
    <citation type="submission" date="2018-11" db="EMBL/GenBank/DDBJ databases">
        <authorList>
            <consortium name="Pathogen Informatics"/>
        </authorList>
    </citation>
    <scope>NUCLEOTIDE SEQUENCE</scope>
</reference>
<protein>
    <submittedName>
        <fullName evidence="1">Uncharacterized protein</fullName>
    </submittedName>
</protein>
<dbReference type="Proteomes" id="UP000784294">
    <property type="component" value="Unassembled WGS sequence"/>
</dbReference>
<proteinExistence type="predicted"/>
<comment type="caution">
    <text evidence="1">The sequence shown here is derived from an EMBL/GenBank/DDBJ whole genome shotgun (WGS) entry which is preliminary data.</text>
</comment>
<dbReference type="EMBL" id="CAAALY010043353">
    <property type="protein sequence ID" value="VEL19802.1"/>
    <property type="molecule type" value="Genomic_DNA"/>
</dbReference>
<name>A0A448WTE4_9PLAT</name>
<evidence type="ECO:0000313" key="1">
    <source>
        <dbReference type="EMBL" id="VEL19802.1"/>
    </source>
</evidence>
<accession>A0A448WTE4</accession>
<evidence type="ECO:0000313" key="2">
    <source>
        <dbReference type="Proteomes" id="UP000784294"/>
    </source>
</evidence>
<organism evidence="1 2">
    <name type="scientific">Protopolystoma xenopodis</name>
    <dbReference type="NCBI Taxonomy" id="117903"/>
    <lineage>
        <taxon>Eukaryota</taxon>
        <taxon>Metazoa</taxon>
        <taxon>Spiralia</taxon>
        <taxon>Lophotrochozoa</taxon>
        <taxon>Platyhelminthes</taxon>
        <taxon>Monogenea</taxon>
        <taxon>Polyopisthocotylea</taxon>
        <taxon>Polystomatidea</taxon>
        <taxon>Polystomatidae</taxon>
        <taxon>Protopolystoma</taxon>
    </lineage>
</organism>